<dbReference type="Proteomes" id="UP000325507">
    <property type="component" value="Segment"/>
</dbReference>
<dbReference type="EMBL" id="MN184886">
    <property type="protein sequence ID" value="QEQ94790.1"/>
    <property type="molecule type" value="Genomic_DNA"/>
</dbReference>
<name>A0A5J6DAB5_9CAUD</name>
<accession>A0A5J6DAB5</accession>
<protein>
    <submittedName>
        <fullName evidence="1">Uncharacterized protein</fullName>
    </submittedName>
</protein>
<evidence type="ECO:0000313" key="1">
    <source>
        <dbReference type="EMBL" id="QEQ94790.1"/>
    </source>
</evidence>
<reference evidence="1 2" key="1">
    <citation type="submission" date="2019-07" db="EMBL/GenBank/DDBJ databases">
        <title>Complete genome sequence of bacteriophage infecting Erwinia pyrifoliae.</title>
        <authorList>
            <person name="Kim S.G."/>
            <person name="Park S.C."/>
        </authorList>
    </citation>
    <scope>NUCLEOTIDE SEQUENCE [LARGE SCALE GENOMIC DNA]</scope>
</reference>
<keyword evidence="2" id="KW-1185">Reference proteome</keyword>
<evidence type="ECO:0000313" key="2">
    <source>
        <dbReference type="Proteomes" id="UP000325507"/>
    </source>
</evidence>
<proteinExistence type="predicted"/>
<gene>
    <name evidence="1" type="ORF">pEpSNUABM08_43</name>
</gene>
<organism evidence="1 2">
    <name type="scientific">Erwinia phage pEp_SNUABM_08</name>
    <dbReference type="NCBI Taxonomy" id="2593268"/>
    <lineage>
        <taxon>Viruses</taxon>
        <taxon>Duplodnaviria</taxon>
        <taxon>Heunggongvirae</taxon>
        <taxon>Uroviricota</taxon>
        <taxon>Caudoviricetes</taxon>
        <taxon>Casjensviridae</taxon>
        <taxon>Gwanakrovirus</taxon>
        <taxon>Gwanakrovirus SNUABM08</taxon>
    </lineage>
</organism>
<sequence>MHKQAILYALAAMGNLGFSGLRIGRDAGKTVDRRTGKPRALSAPYGAQAAEIQKWNDAVDAAKRSKNWKVGGPVTSFEEQRRTVEPARKVGGATIIGNLIFNYQVHSNNVMTEFTGQRAKEYMRRVGGRSIDGVKAEAEHLHRARNKHQKKVSRMIGGRTLRVILQLSTNQQQRAETKRNQDWQMWEPVENGIWQYHVHDEVFPYFMFNDEAGNLFEFDPAKLHFSNFDDCNQAMHLYVETLNARQGQGASFGRAGTVEAKERIEEADRAFTLFCELHGKTLQETSAEDVKKAMTETPRIEDAGDETYALEG</sequence>